<accession>A0A140L9Y9</accession>
<evidence type="ECO:0000313" key="2">
    <source>
        <dbReference type="Proteomes" id="UP000070456"/>
    </source>
</evidence>
<reference evidence="1 2" key="1">
    <citation type="submission" date="2015-12" db="EMBL/GenBank/DDBJ databases">
        <title>Draft genome sequence of the thermoanaerobe Thermotalea metallivorans, an isolate from the runoff channel of the Great Artesian Basin, Australia.</title>
        <authorList>
            <person name="Patel B.K."/>
        </authorList>
    </citation>
    <scope>NUCLEOTIDE SEQUENCE [LARGE SCALE GENOMIC DNA]</scope>
    <source>
        <strain evidence="1 2">B2-1</strain>
    </source>
</reference>
<dbReference type="EMBL" id="LOEE01000016">
    <property type="protein sequence ID" value="KXG77364.1"/>
    <property type="molecule type" value="Genomic_DNA"/>
</dbReference>
<keyword evidence="2" id="KW-1185">Reference proteome</keyword>
<name>A0A140L9Y9_9FIRM</name>
<comment type="caution">
    <text evidence="1">The sequence shown here is derived from an EMBL/GenBank/DDBJ whole genome shotgun (WGS) entry which is preliminary data.</text>
</comment>
<evidence type="ECO:0000313" key="1">
    <source>
        <dbReference type="EMBL" id="KXG77364.1"/>
    </source>
</evidence>
<sequence>MFIPKGASVIIEDEYGRGSEYECEKDINLWANDCIDYQSGVGHIVSIQKMNESNFKIYVKHFSCKFFKKRRKSTH</sequence>
<organism evidence="1 2">
    <name type="scientific">Thermotalea metallivorans</name>
    <dbReference type="NCBI Taxonomy" id="520762"/>
    <lineage>
        <taxon>Bacteria</taxon>
        <taxon>Bacillati</taxon>
        <taxon>Bacillota</taxon>
        <taxon>Clostridia</taxon>
        <taxon>Peptostreptococcales</taxon>
        <taxon>Thermotaleaceae</taxon>
        <taxon>Thermotalea</taxon>
    </lineage>
</organism>
<dbReference type="RefSeq" id="WP_068554753.1">
    <property type="nucleotide sequence ID" value="NZ_LOEE01000016.1"/>
</dbReference>
<gene>
    <name evidence="1" type="ORF">AN619_04900</name>
</gene>
<proteinExistence type="predicted"/>
<dbReference type="Proteomes" id="UP000070456">
    <property type="component" value="Unassembled WGS sequence"/>
</dbReference>
<dbReference type="AlphaFoldDB" id="A0A140L9Y9"/>
<dbReference type="STRING" id="520762.AN619_04900"/>
<protein>
    <submittedName>
        <fullName evidence="1">Uncharacterized protein</fullName>
    </submittedName>
</protein>